<evidence type="ECO:0000313" key="3">
    <source>
        <dbReference type="Proteomes" id="UP001189429"/>
    </source>
</evidence>
<evidence type="ECO:0000313" key="2">
    <source>
        <dbReference type="EMBL" id="CAK0901440.1"/>
    </source>
</evidence>
<feature type="compositionally biased region" description="Low complexity" evidence="1">
    <location>
        <begin position="236"/>
        <end position="259"/>
    </location>
</feature>
<dbReference type="EMBL" id="CAUYUJ010020927">
    <property type="protein sequence ID" value="CAK0901440.1"/>
    <property type="molecule type" value="Genomic_DNA"/>
</dbReference>
<sequence length="259" mass="28788">ATKAERLAHQEVQWRLDRFNKAKKHMDEAQSLHLEAVQELEQGLVLPRMLALLLQCPPPLASSVQHPPPPQRALRPPLVPQALETRPPREQVVDYMFVEANLHTFSDDDLEKLVASSAIGLEQWQQYRLHLQRMRGVGDEDNLSDLGSEVADNDMEPQDRDRYRDLKRRAVEQGLDVQAAQEYTDLLSNRIMAKAGKRARVVSSVTADMYRNFCDATAKQMGVPRAAAAVPPGHLPDAAPAAKGAGRAAASDARSQQPL</sequence>
<accession>A0ABN9XNF2</accession>
<dbReference type="Proteomes" id="UP001189429">
    <property type="component" value="Unassembled WGS sequence"/>
</dbReference>
<evidence type="ECO:0000256" key="1">
    <source>
        <dbReference type="SAM" id="MobiDB-lite"/>
    </source>
</evidence>
<name>A0ABN9XNF2_9DINO</name>
<protein>
    <submittedName>
        <fullName evidence="2">Uncharacterized protein</fullName>
    </submittedName>
</protein>
<feature type="non-terminal residue" evidence="2">
    <location>
        <position position="1"/>
    </location>
</feature>
<gene>
    <name evidence="2" type="ORF">PCOR1329_LOCUS78381</name>
</gene>
<proteinExistence type="predicted"/>
<keyword evidence="3" id="KW-1185">Reference proteome</keyword>
<feature type="region of interest" description="Disordered" evidence="1">
    <location>
        <begin position="228"/>
        <end position="259"/>
    </location>
</feature>
<organism evidence="2 3">
    <name type="scientific">Prorocentrum cordatum</name>
    <dbReference type="NCBI Taxonomy" id="2364126"/>
    <lineage>
        <taxon>Eukaryota</taxon>
        <taxon>Sar</taxon>
        <taxon>Alveolata</taxon>
        <taxon>Dinophyceae</taxon>
        <taxon>Prorocentrales</taxon>
        <taxon>Prorocentraceae</taxon>
        <taxon>Prorocentrum</taxon>
    </lineage>
</organism>
<reference evidence="2" key="1">
    <citation type="submission" date="2023-10" db="EMBL/GenBank/DDBJ databases">
        <authorList>
            <person name="Chen Y."/>
            <person name="Shah S."/>
            <person name="Dougan E. K."/>
            <person name="Thang M."/>
            <person name="Chan C."/>
        </authorList>
    </citation>
    <scope>NUCLEOTIDE SEQUENCE [LARGE SCALE GENOMIC DNA]</scope>
</reference>
<comment type="caution">
    <text evidence="2">The sequence shown here is derived from an EMBL/GenBank/DDBJ whole genome shotgun (WGS) entry which is preliminary data.</text>
</comment>